<sequence length="83" mass="9691">MIKGKPSIKGKVKKFVLYSCFSVFQRDSADVFERRKVAVQFGQGYFFSDHNLKVDLYFSLFYIADSNGLNNAFLLINTFYQRL</sequence>
<protein>
    <submittedName>
        <fullName evidence="1">Uncharacterized protein</fullName>
    </submittedName>
</protein>
<gene>
    <name evidence="1" type="ORF">NCTC10786_00779</name>
</gene>
<proteinExistence type="predicted"/>
<accession>A0A2X2V7F7</accession>
<evidence type="ECO:0000313" key="1">
    <source>
        <dbReference type="EMBL" id="SQB21561.1"/>
    </source>
</evidence>
<dbReference type="Proteomes" id="UP000251584">
    <property type="component" value="Unassembled WGS sequence"/>
</dbReference>
<dbReference type="AlphaFoldDB" id="A0A2X2V7F7"/>
<dbReference type="EMBL" id="UAVY01000001">
    <property type="protein sequence ID" value="SQB21561.1"/>
    <property type="molecule type" value="Genomic_DNA"/>
</dbReference>
<organism evidence="1 2">
    <name type="scientific">Citrobacter koseri</name>
    <name type="common">Citrobacter diversus</name>
    <dbReference type="NCBI Taxonomy" id="545"/>
    <lineage>
        <taxon>Bacteria</taxon>
        <taxon>Pseudomonadati</taxon>
        <taxon>Pseudomonadota</taxon>
        <taxon>Gammaproteobacteria</taxon>
        <taxon>Enterobacterales</taxon>
        <taxon>Enterobacteriaceae</taxon>
        <taxon>Citrobacter</taxon>
    </lineage>
</organism>
<name>A0A2X2V7F7_CITKO</name>
<reference evidence="1 2" key="1">
    <citation type="submission" date="2018-06" db="EMBL/GenBank/DDBJ databases">
        <authorList>
            <consortium name="Pathogen Informatics"/>
            <person name="Doyle S."/>
        </authorList>
    </citation>
    <scope>NUCLEOTIDE SEQUENCE [LARGE SCALE GENOMIC DNA]</scope>
    <source>
        <strain evidence="1 2">NCTC10786</strain>
    </source>
</reference>
<evidence type="ECO:0000313" key="2">
    <source>
        <dbReference type="Proteomes" id="UP000251584"/>
    </source>
</evidence>